<evidence type="ECO:0000256" key="2">
    <source>
        <dbReference type="ARBA" id="ARBA00022576"/>
    </source>
</evidence>
<dbReference type="PIRSF" id="PIRSF000521">
    <property type="entry name" value="Transaminase_4ab_Lys_Orn"/>
    <property type="match status" value="1"/>
</dbReference>
<keyword evidence="2 5" id="KW-0032">Aminotransferase</keyword>
<keyword evidence="3 5" id="KW-0808">Transferase</keyword>
<dbReference type="GO" id="GO:0003992">
    <property type="term" value="F:N2-acetyl-L-ornithine:2-oxoglutarate 5-aminotransferase activity"/>
    <property type="evidence" value="ECO:0007669"/>
    <property type="project" value="UniProtKB-EC"/>
</dbReference>
<dbReference type="InterPro" id="IPR005814">
    <property type="entry name" value="Aminotrans_3"/>
</dbReference>
<dbReference type="Gene3D" id="3.40.640.10">
    <property type="entry name" value="Type I PLP-dependent aspartate aminotransferase-like (Major domain)"/>
    <property type="match status" value="1"/>
</dbReference>
<dbReference type="InterPro" id="IPR049704">
    <property type="entry name" value="Aminotrans_3_PPA_site"/>
</dbReference>
<dbReference type="AlphaFoldDB" id="A0A380TEQ8"/>
<dbReference type="GO" id="GO:0030170">
    <property type="term" value="F:pyridoxal phosphate binding"/>
    <property type="evidence" value="ECO:0007669"/>
    <property type="project" value="InterPro"/>
</dbReference>
<sequence length="393" mass="41591">MTPPLMATYDRLDVAFTHGAGARLYSEDGRTFLDFAAGVAVNVLGHCHPHLVDNLCRQAEKLWHCSNLYRIREQERLAQRLVDTSFADAAFFCNSGAEAIECTIKLARKHQHAIGRPERYRMIVFEGAFHGRTLAAVAAGASAKHRDGFGPAMDGFDRVPFNDLAAAEAACGEATAGILVEPIQGEGGIHLAAPEFLRGLRALADKHGLVLCFDEVQCGFGRTGRLFAHEWADVKPDVMALAKGLGGGFPIGACVATASVAAALTPGSHGSTFGGNPLACAVANAVLDVIHDENFLARVRSLGALMHQRLARLPGLFPGVITDVRGLGLMLGLKCAPANRSVVECLFANGLLTVPAADNVVRLLPPLTIDVAEIEEAAGMIELTCAQLAEKAA</sequence>
<dbReference type="Pfam" id="PF00202">
    <property type="entry name" value="Aminotran_3"/>
    <property type="match status" value="1"/>
</dbReference>
<dbReference type="InterPro" id="IPR050103">
    <property type="entry name" value="Class-III_PLP-dep_AT"/>
</dbReference>
<gene>
    <name evidence="5" type="primary">argD</name>
    <name evidence="5" type="ORF">DF3PB_3260003</name>
</gene>
<dbReference type="InterPro" id="IPR015421">
    <property type="entry name" value="PyrdxlP-dep_Trfase_major"/>
</dbReference>
<dbReference type="InterPro" id="IPR015422">
    <property type="entry name" value="PyrdxlP-dep_Trfase_small"/>
</dbReference>
<keyword evidence="4" id="KW-0663">Pyridoxal phosphate</keyword>
<accession>A0A380TEQ8</accession>
<dbReference type="PANTHER" id="PTHR11986">
    <property type="entry name" value="AMINOTRANSFERASE CLASS III"/>
    <property type="match status" value="1"/>
</dbReference>
<dbReference type="PROSITE" id="PS00600">
    <property type="entry name" value="AA_TRANSFER_CLASS_3"/>
    <property type="match status" value="1"/>
</dbReference>
<protein>
    <submittedName>
        <fullName evidence="5">Acetylornithine aminotransferase</fullName>
        <ecNumber evidence="5">2.6.1.11</ecNumber>
    </submittedName>
</protein>
<dbReference type="GO" id="GO:0042802">
    <property type="term" value="F:identical protein binding"/>
    <property type="evidence" value="ECO:0007669"/>
    <property type="project" value="TreeGrafter"/>
</dbReference>
<dbReference type="FunFam" id="3.40.640.10:FF:000004">
    <property type="entry name" value="Acetylornithine aminotransferase"/>
    <property type="match status" value="1"/>
</dbReference>
<comment type="cofactor">
    <cofactor evidence="1">
        <name>pyridoxal 5'-phosphate</name>
        <dbReference type="ChEBI" id="CHEBI:597326"/>
    </cofactor>
</comment>
<reference evidence="5" key="1">
    <citation type="submission" date="2018-07" db="EMBL/GenBank/DDBJ databases">
        <authorList>
            <person name="Quirk P.G."/>
            <person name="Krulwich T.A."/>
        </authorList>
    </citation>
    <scope>NUCLEOTIDE SEQUENCE</scope>
</reference>
<proteinExistence type="inferred from homology"/>
<evidence type="ECO:0000313" key="5">
    <source>
        <dbReference type="EMBL" id="SUS06776.1"/>
    </source>
</evidence>
<evidence type="ECO:0000256" key="4">
    <source>
        <dbReference type="ARBA" id="ARBA00022898"/>
    </source>
</evidence>
<dbReference type="HAMAP" id="MF_01107">
    <property type="entry name" value="ArgD_aminotrans_3"/>
    <property type="match status" value="1"/>
</dbReference>
<organism evidence="5">
    <name type="scientific">metagenome</name>
    <dbReference type="NCBI Taxonomy" id="256318"/>
    <lineage>
        <taxon>unclassified sequences</taxon>
        <taxon>metagenomes</taxon>
    </lineage>
</organism>
<name>A0A380TEQ8_9ZZZZ</name>
<dbReference type="NCBIfam" id="TIGR00707">
    <property type="entry name" value="argD"/>
    <property type="match status" value="1"/>
</dbReference>
<dbReference type="InterPro" id="IPR004636">
    <property type="entry name" value="AcOrn/SuccOrn_fam"/>
</dbReference>
<dbReference type="PANTHER" id="PTHR11986:SF113">
    <property type="entry name" value="SUCCINYLORNITHINE TRANSAMINASE"/>
    <property type="match status" value="1"/>
</dbReference>
<dbReference type="NCBIfam" id="NF002325">
    <property type="entry name" value="PRK01278.1"/>
    <property type="match status" value="1"/>
</dbReference>
<dbReference type="Gene3D" id="3.90.1150.10">
    <property type="entry name" value="Aspartate Aminotransferase, domain 1"/>
    <property type="match status" value="1"/>
</dbReference>
<evidence type="ECO:0000256" key="3">
    <source>
        <dbReference type="ARBA" id="ARBA00022679"/>
    </source>
</evidence>
<dbReference type="CDD" id="cd00610">
    <property type="entry name" value="OAT_like"/>
    <property type="match status" value="1"/>
</dbReference>
<dbReference type="SUPFAM" id="SSF53383">
    <property type="entry name" value="PLP-dependent transferases"/>
    <property type="match status" value="1"/>
</dbReference>
<dbReference type="EMBL" id="UIDG01000253">
    <property type="protein sequence ID" value="SUS06776.1"/>
    <property type="molecule type" value="Genomic_DNA"/>
</dbReference>
<dbReference type="GO" id="GO:0006526">
    <property type="term" value="P:L-arginine biosynthetic process"/>
    <property type="evidence" value="ECO:0007669"/>
    <property type="project" value="UniProtKB-ARBA"/>
</dbReference>
<evidence type="ECO:0000256" key="1">
    <source>
        <dbReference type="ARBA" id="ARBA00001933"/>
    </source>
</evidence>
<dbReference type="EC" id="2.6.1.11" evidence="5"/>
<dbReference type="InterPro" id="IPR015424">
    <property type="entry name" value="PyrdxlP-dep_Trfase"/>
</dbReference>